<dbReference type="Proteomes" id="UP000255505">
    <property type="component" value="Chromosome I"/>
</dbReference>
<evidence type="ECO:0000313" key="1">
    <source>
        <dbReference type="EMBL" id="SPK73679.1"/>
    </source>
</evidence>
<evidence type="ECO:0000313" key="2">
    <source>
        <dbReference type="Proteomes" id="UP000255505"/>
    </source>
</evidence>
<dbReference type="AlphaFoldDB" id="A0A375IJE4"/>
<protein>
    <submittedName>
        <fullName evidence="1">Uncharacterized protein</fullName>
    </submittedName>
</protein>
<gene>
    <name evidence="1" type="ORF">CT19425_110216</name>
</gene>
<sequence>MRTRARTVVPLFSKLAIFSAPLYVCCWDGHSTAAVPLTVGLGHLKAINTHGITLYISGSSIYARF</sequence>
<organism evidence="1 2">
    <name type="scientific">Cupriavidus taiwanensis</name>
    <dbReference type="NCBI Taxonomy" id="164546"/>
    <lineage>
        <taxon>Bacteria</taxon>
        <taxon>Pseudomonadati</taxon>
        <taxon>Pseudomonadota</taxon>
        <taxon>Betaproteobacteria</taxon>
        <taxon>Burkholderiales</taxon>
        <taxon>Burkholderiaceae</taxon>
        <taxon>Cupriavidus</taxon>
    </lineage>
</organism>
<accession>A0A375IJE4</accession>
<dbReference type="EMBL" id="LT991976">
    <property type="protein sequence ID" value="SPK73679.1"/>
    <property type="molecule type" value="Genomic_DNA"/>
</dbReference>
<reference evidence="1 2" key="1">
    <citation type="submission" date="2018-01" db="EMBL/GenBank/DDBJ databases">
        <authorList>
            <person name="Gaut B.S."/>
            <person name="Morton B.R."/>
            <person name="Clegg M.T."/>
            <person name="Duvall M.R."/>
        </authorList>
    </citation>
    <scope>NUCLEOTIDE SEQUENCE [LARGE SCALE GENOMIC DNA]</scope>
    <source>
        <strain evidence="1">Cupriavidus taiwanensis LMG 19425</strain>
    </source>
</reference>
<proteinExistence type="predicted"/>
<name>A0A375IJE4_9BURK</name>